<dbReference type="STRING" id="1198029.A0A1U7LL25"/>
<dbReference type="Proteomes" id="UP000186594">
    <property type="component" value="Unassembled WGS sequence"/>
</dbReference>
<dbReference type="OMA" id="GSYFKEP"/>
<sequence length="128" mass="13410">MSSLKSITALNGPPAAGPYCHAVVTSGMVFCSGQIPVDKDGNVVEGDIQAHTKQCLKNLAIVLQASGSDLNHVAKVTIFLADMGDFAKVNETYAEIFGSHKPARACVAVKTLPKNVDVEIECIAVVAQ</sequence>
<accession>A0A1U7LL25</accession>
<evidence type="ECO:0000256" key="2">
    <source>
        <dbReference type="ARBA" id="ARBA00059637"/>
    </source>
</evidence>
<dbReference type="AlphaFoldDB" id="A0A1U7LL25"/>
<dbReference type="SUPFAM" id="SSF55298">
    <property type="entry name" value="YjgF-like"/>
    <property type="match status" value="1"/>
</dbReference>
<dbReference type="InterPro" id="IPR006175">
    <property type="entry name" value="YjgF/YER057c/UK114"/>
</dbReference>
<dbReference type="FunFam" id="3.30.1330.40:FF:000001">
    <property type="entry name" value="L-PSP family endoribonuclease"/>
    <property type="match status" value="1"/>
</dbReference>
<dbReference type="EMBL" id="LXFE01001945">
    <property type="protein sequence ID" value="OLL23293.1"/>
    <property type="molecule type" value="Genomic_DNA"/>
</dbReference>
<dbReference type="Pfam" id="PF01042">
    <property type="entry name" value="Ribonuc_L-PSP"/>
    <property type="match status" value="1"/>
</dbReference>
<comment type="function">
    <text evidence="2">Plays a role in the maintenance of mitochondrial DNA.</text>
</comment>
<name>A0A1U7LL25_NEOID</name>
<protein>
    <submittedName>
        <fullName evidence="3">2-iminobutanoate/2-iminopropanoate deaminase</fullName>
    </submittedName>
</protein>
<organism evidence="3 4">
    <name type="scientific">Neolecta irregularis (strain DAH-3)</name>
    <dbReference type="NCBI Taxonomy" id="1198029"/>
    <lineage>
        <taxon>Eukaryota</taxon>
        <taxon>Fungi</taxon>
        <taxon>Dikarya</taxon>
        <taxon>Ascomycota</taxon>
        <taxon>Taphrinomycotina</taxon>
        <taxon>Neolectales</taxon>
        <taxon>Neolectaceae</taxon>
        <taxon>Neolecta</taxon>
    </lineage>
</organism>
<comment type="caution">
    <text evidence="3">The sequence shown here is derived from an EMBL/GenBank/DDBJ whole genome shotgun (WGS) entry which is preliminary data.</text>
</comment>
<comment type="similarity">
    <text evidence="1">Belongs to the RutC family.</text>
</comment>
<dbReference type="GO" id="GO:0005829">
    <property type="term" value="C:cytosol"/>
    <property type="evidence" value="ECO:0007669"/>
    <property type="project" value="TreeGrafter"/>
</dbReference>
<dbReference type="PANTHER" id="PTHR11803">
    <property type="entry name" value="2-IMINOBUTANOATE/2-IMINOPROPANOATE DEAMINASE RIDA"/>
    <property type="match status" value="1"/>
</dbReference>
<dbReference type="InterPro" id="IPR019897">
    <property type="entry name" value="RidA_CS"/>
</dbReference>
<dbReference type="PROSITE" id="PS01094">
    <property type="entry name" value="UPF0076"/>
    <property type="match status" value="1"/>
</dbReference>
<dbReference type="NCBIfam" id="TIGR00004">
    <property type="entry name" value="Rid family detoxifying hydrolase"/>
    <property type="match status" value="1"/>
</dbReference>
<evidence type="ECO:0000256" key="1">
    <source>
        <dbReference type="ARBA" id="ARBA00010552"/>
    </source>
</evidence>
<gene>
    <name evidence="3" type="ORF">NEOLI_004774</name>
</gene>
<evidence type="ECO:0000313" key="3">
    <source>
        <dbReference type="EMBL" id="OLL23293.1"/>
    </source>
</evidence>
<dbReference type="Gene3D" id="3.30.1330.40">
    <property type="entry name" value="RutC-like"/>
    <property type="match status" value="1"/>
</dbReference>
<dbReference type="OrthoDB" id="309640at2759"/>
<dbReference type="GO" id="GO:0005739">
    <property type="term" value="C:mitochondrion"/>
    <property type="evidence" value="ECO:0007669"/>
    <property type="project" value="UniProtKB-ARBA"/>
</dbReference>
<evidence type="ECO:0000313" key="4">
    <source>
        <dbReference type="Proteomes" id="UP000186594"/>
    </source>
</evidence>
<reference evidence="3 4" key="1">
    <citation type="submission" date="2016-04" db="EMBL/GenBank/DDBJ databases">
        <title>Evolutionary innovation and constraint leading to complex multicellularity in the Ascomycota.</title>
        <authorList>
            <person name="Cisse O."/>
            <person name="Nguyen A."/>
            <person name="Hewitt D.A."/>
            <person name="Jedd G."/>
            <person name="Stajich J.E."/>
        </authorList>
    </citation>
    <scope>NUCLEOTIDE SEQUENCE [LARGE SCALE GENOMIC DNA]</scope>
    <source>
        <strain evidence="3 4">DAH-3</strain>
    </source>
</reference>
<proteinExistence type="inferred from homology"/>
<dbReference type="CDD" id="cd00448">
    <property type="entry name" value="YjgF_YER057c_UK114_family"/>
    <property type="match status" value="1"/>
</dbReference>
<dbReference type="InterPro" id="IPR035959">
    <property type="entry name" value="RutC-like_sf"/>
</dbReference>
<dbReference type="GO" id="GO:0019239">
    <property type="term" value="F:deaminase activity"/>
    <property type="evidence" value="ECO:0007669"/>
    <property type="project" value="TreeGrafter"/>
</dbReference>
<keyword evidence="4" id="KW-1185">Reference proteome</keyword>
<dbReference type="InterPro" id="IPR006056">
    <property type="entry name" value="RidA"/>
</dbReference>
<dbReference type="PANTHER" id="PTHR11803:SF58">
    <property type="entry name" value="PROTEIN HMF1-RELATED"/>
    <property type="match status" value="1"/>
</dbReference>